<reference evidence="1 2" key="1">
    <citation type="submission" date="2013-02" db="EMBL/GenBank/DDBJ databases">
        <title>Genome sequence of Clostridium saccharoperbutylacetonicum N1-4(HMT).</title>
        <authorList>
            <person name="Poehlein A."/>
            <person name="Daniel R."/>
        </authorList>
    </citation>
    <scope>NUCLEOTIDE SEQUENCE [LARGE SCALE GENOMIC DNA]</scope>
    <source>
        <strain evidence="2">N1-4(HMT)</strain>
    </source>
</reference>
<name>M1MLT4_9CLOT</name>
<dbReference type="eggNOG" id="COG2755">
    <property type="taxonomic scope" value="Bacteria"/>
</dbReference>
<protein>
    <submittedName>
        <fullName evidence="1">Uncharacterized protein</fullName>
    </submittedName>
</protein>
<organism evidence="1 2">
    <name type="scientific">Clostridium saccharoperbutylacetonicum N1-4(HMT)</name>
    <dbReference type="NCBI Taxonomy" id="931276"/>
    <lineage>
        <taxon>Bacteria</taxon>
        <taxon>Bacillati</taxon>
        <taxon>Bacillota</taxon>
        <taxon>Clostridia</taxon>
        <taxon>Eubacteriales</taxon>
        <taxon>Clostridiaceae</taxon>
        <taxon>Clostridium</taxon>
    </lineage>
</organism>
<evidence type="ECO:0000313" key="2">
    <source>
        <dbReference type="Proteomes" id="UP000011728"/>
    </source>
</evidence>
<dbReference type="KEGG" id="csr:Cspa_c19650"/>
<dbReference type="RefSeq" id="WP_015392052.1">
    <property type="nucleotide sequence ID" value="NC_020291.1"/>
</dbReference>
<accession>M1MLT4</accession>
<proteinExistence type="predicted"/>
<dbReference type="Proteomes" id="UP000011728">
    <property type="component" value="Chromosome"/>
</dbReference>
<evidence type="ECO:0000313" key="1">
    <source>
        <dbReference type="EMBL" id="AGF55731.1"/>
    </source>
</evidence>
<keyword evidence="2" id="KW-1185">Reference proteome</keyword>
<gene>
    <name evidence="1" type="ORF">Cspa_c19650</name>
</gene>
<sequence>MNLCYIEKSFKYLNLLKMFVKSTVNIKAIKCIEDLKSEDLLIISNEYANYEQLVKDSPNILIWENIYRQFYNYSINRYMSNYDFYHLKYSLKKAIKPDIESIVVGSSYALFGVEESILNSPCVNLALASQDIYYATLIGQYVINKNKNIKKVFIGTGYYYFYSDLSLTQGSEIMRIADIYYPIFGDRHNCKDLPKSQNTILNEDEIFNIEKIVDIFCNELFEEVKGKYFTDARDRFKLRMVFRGTWDQKWFELDDILQEESAYERVKSHNKAIMYLDSYKENINILNSFVSFCNKRKVKVYMMAFPSTRFYKKYLLKDYKESYMSALNSIDGDIQFIDFNDLDIFDDKDFVDMDHLDKSGAIKISEFINNLNL</sequence>
<dbReference type="AlphaFoldDB" id="M1MLT4"/>
<dbReference type="HOGENOM" id="CLU_741251_0_0_9"/>
<dbReference type="PATRIC" id="fig|931276.5.peg.1956"/>
<dbReference type="EMBL" id="CP004121">
    <property type="protein sequence ID" value="AGF55731.1"/>
    <property type="molecule type" value="Genomic_DNA"/>
</dbReference>